<dbReference type="Pfam" id="PF03067">
    <property type="entry name" value="LPMO_10"/>
    <property type="match status" value="1"/>
</dbReference>
<evidence type="ECO:0000256" key="1">
    <source>
        <dbReference type="SAM" id="MobiDB-lite"/>
    </source>
</evidence>
<feature type="region of interest" description="Disordered" evidence="1">
    <location>
        <begin position="528"/>
        <end position="594"/>
    </location>
</feature>
<keyword evidence="5" id="KW-1185">Reference proteome</keyword>
<dbReference type="InterPro" id="IPR004302">
    <property type="entry name" value="Cellulose/chitin-bd_N"/>
</dbReference>
<protein>
    <submittedName>
        <fullName evidence="4">Cell wall integrity and stress response component 4-like</fullName>
    </submittedName>
</protein>
<feature type="compositionally biased region" description="Basic residues" evidence="1">
    <location>
        <begin position="938"/>
        <end position="948"/>
    </location>
</feature>
<keyword evidence="2" id="KW-1133">Transmembrane helix</keyword>
<evidence type="ECO:0000259" key="3">
    <source>
        <dbReference type="Pfam" id="PF03067"/>
    </source>
</evidence>
<dbReference type="Proteomes" id="UP000762676">
    <property type="component" value="Unassembled WGS sequence"/>
</dbReference>
<reference evidence="4 5" key="1">
    <citation type="journal article" date="2021" name="Elife">
        <title>Chloroplast acquisition without the gene transfer in kleptoplastic sea slugs, Plakobranchus ocellatus.</title>
        <authorList>
            <person name="Maeda T."/>
            <person name="Takahashi S."/>
            <person name="Yoshida T."/>
            <person name="Shimamura S."/>
            <person name="Takaki Y."/>
            <person name="Nagai Y."/>
            <person name="Toyoda A."/>
            <person name="Suzuki Y."/>
            <person name="Arimoto A."/>
            <person name="Ishii H."/>
            <person name="Satoh N."/>
            <person name="Nishiyama T."/>
            <person name="Hasebe M."/>
            <person name="Maruyama T."/>
            <person name="Minagawa J."/>
            <person name="Obokata J."/>
            <person name="Shigenobu S."/>
        </authorList>
    </citation>
    <scope>NUCLEOTIDE SEQUENCE [LARGE SCALE GENOMIC DNA]</scope>
</reference>
<dbReference type="EMBL" id="BMAT01011614">
    <property type="protein sequence ID" value="GFR75827.1"/>
    <property type="molecule type" value="Genomic_DNA"/>
</dbReference>
<feature type="transmembrane region" description="Helical" evidence="2">
    <location>
        <begin position="58"/>
        <end position="79"/>
    </location>
</feature>
<feature type="compositionally biased region" description="Basic and acidic residues" evidence="1">
    <location>
        <begin position="701"/>
        <end position="724"/>
    </location>
</feature>
<keyword evidence="2" id="KW-0472">Membrane</keyword>
<feature type="compositionally biased region" description="Polar residues" evidence="1">
    <location>
        <begin position="953"/>
        <end position="972"/>
    </location>
</feature>
<evidence type="ECO:0000313" key="5">
    <source>
        <dbReference type="Proteomes" id="UP000762676"/>
    </source>
</evidence>
<feature type="domain" description="Chitin-binding type-4" evidence="3">
    <location>
        <begin position="86"/>
        <end position="274"/>
    </location>
</feature>
<gene>
    <name evidence="4" type="ORF">ElyMa_005785100</name>
</gene>
<feature type="region of interest" description="Disordered" evidence="1">
    <location>
        <begin position="400"/>
        <end position="490"/>
    </location>
</feature>
<comment type="caution">
    <text evidence="4">The sequence shown here is derived from an EMBL/GenBank/DDBJ whole genome shotgun (WGS) entry which is preliminary data.</text>
</comment>
<feature type="region of interest" description="Disordered" evidence="1">
    <location>
        <begin position="911"/>
        <end position="972"/>
    </location>
</feature>
<evidence type="ECO:0000256" key="2">
    <source>
        <dbReference type="SAM" id="Phobius"/>
    </source>
</evidence>
<feature type="compositionally biased region" description="Polar residues" evidence="1">
    <location>
        <begin position="923"/>
        <end position="937"/>
    </location>
</feature>
<keyword evidence="2" id="KW-0812">Transmembrane</keyword>
<name>A0AAV4FR80_9GAST</name>
<organism evidence="4 5">
    <name type="scientific">Elysia marginata</name>
    <dbReference type="NCBI Taxonomy" id="1093978"/>
    <lineage>
        <taxon>Eukaryota</taxon>
        <taxon>Metazoa</taxon>
        <taxon>Spiralia</taxon>
        <taxon>Lophotrochozoa</taxon>
        <taxon>Mollusca</taxon>
        <taxon>Gastropoda</taxon>
        <taxon>Heterobranchia</taxon>
        <taxon>Euthyneura</taxon>
        <taxon>Panpulmonata</taxon>
        <taxon>Sacoglossa</taxon>
        <taxon>Placobranchoidea</taxon>
        <taxon>Plakobranchidae</taxon>
        <taxon>Elysia</taxon>
    </lineage>
</organism>
<feature type="compositionally biased region" description="Basic and acidic residues" evidence="1">
    <location>
        <begin position="582"/>
        <end position="594"/>
    </location>
</feature>
<proteinExistence type="predicted"/>
<feature type="compositionally biased region" description="Polar residues" evidence="1">
    <location>
        <begin position="455"/>
        <end position="464"/>
    </location>
</feature>
<feature type="region of interest" description="Disordered" evidence="1">
    <location>
        <begin position="1296"/>
        <end position="1324"/>
    </location>
</feature>
<evidence type="ECO:0000313" key="4">
    <source>
        <dbReference type="EMBL" id="GFR75827.1"/>
    </source>
</evidence>
<sequence length="1437" mass="164460">MASHKPDMTSFISTFRGELSQLNVEPHKNLEFSISEWTSQAKQRFRSLSKPLDTKARFFLALSQNLLTLWILLAVSAMLTPEVEGHGRMMDPPSRNSMWRLGFSNPVNYNDNELYCGGRVTQWARNKGKCGVCGDAYHAKREHEVGGKYANGIVTRDYRRGDVIDTTIHITANHRGYFEFRLCPVEDAKVEVTQACLDTHILEREDGEGTKYFLPEGKSNQFFNISLRLPPDLTCERCVIQWKYRTGNTWDKNDKGEFCVGCGPQEEFYNCADVTIHPGKTAAKWLPRMGKVTKSEANTKLSDYGWKKAGYLSKQTDETLNLPLKTLNSNLVDTGEQHSKEKDLKNSITDYNKQMYSHLFMGNSDQNLSLGPTAVPFKWKAENPDREEVEQLYSRFGYGKRTRATGDKQGSKRSRNIRGRTQSDKNHRVQVHSKSPLSKLGWKSGHSTKADTHHSVSVYSQTLGTVRPKTNKASNIRSSSPFTPPPPDGDPDLLRIFPIYGSHPRHTVQQNEPSPTRRVKAVPNLANLHRTGDSMSPKTSRTKKKQPRWLIKSLRQRRRDRERSRHPHGPGSNLVGRFRKPSQLDKTRSRTEMAKCETSMYSPYCSRDPKTSSHTYPGMDNERKSLIQTSFHKKPEKSKLLNIKQRDSRPIQKDAFGNYKDNIEKLIHFLASLLSEQSESDSSFQSLEQESDAITDSQVPEDYRDGYSRSLLDRNPENSKPPRLEVYHPQVSRFHKNGESKFFTARKIPEPKTNVGFNRMRHGAWQLNEDQHTGLQMKNFKRGLRSDSLDSFTSDEAPISVDGYSNWSRKSGNNDLFGDNVEKNMEKYDASNLHPKNTHNDLFSTTSVDNNVYDNEGLTYNALTWFPKSSRNNLAWESTTAHDNREIMREYRRGMKRVRHGLPFTVRKIGSQSRFQPQDDIRNGQNSADNPTVSYVNNRRRYIPGKRRDRLDSSSTSEIQNPHRQFPQNVPQSNSYFGPSRVQEAFLPEPLPILTPETETFKTVRLRPSRETTEFHSEQKFPQSFSHFDSEGVSQVFDFEGRNQGGVRSANPNLPQQWQPLVNRRSNFAQFPNDNSLSQNSLPTTVTRFPRQRYVSAYLETPLDHQYPTGSPGRLVCKALVSLSGGMDQWCSDNCHANFCPPTTCVCYSEGQQRQGAQYTNRIPTTPQNHRQEFGRLHNIENNYDIHHNPILSEMPVPFSSIQLSLKSPHFSEVTQEGITPKLILDNEALSPKAPNARTRSLLTYNGWKTDKPFTYKQHPYSQVQLQGLRTSYFDNIHDTIRETQESNSKIKSLNMPTERKQRIPASKSLPRTQNKHVPNRNSPRLYSTTIAVSTTPNSDYPARNFVTSQERSTHQNKNGRRLVRTIPYSGSSYETNKNRLQNEASSYDLSKLHCEAIGAYSGLQHFDDWCTVTCQQTMCPLLLCSCKGYGYNRHSS</sequence>
<feature type="compositionally biased region" description="Basic residues" evidence="1">
    <location>
        <begin position="554"/>
        <end position="568"/>
    </location>
</feature>
<feature type="region of interest" description="Disordered" evidence="1">
    <location>
        <begin position="681"/>
        <end position="724"/>
    </location>
</feature>
<accession>A0AAV4FR80</accession>